<name>A0ABT1NWS6_9GAMM</name>
<dbReference type="Proteomes" id="UP001205566">
    <property type="component" value="Unassembled WGS sequence"/>
</dbReference>
<keyword evidence="2" id="KW-1185">Reference proteome</keyword>
<evidence type="ECO:0008006" key="3">
    <source>
        <dbReference type="Google" id="ProtNLM"/>
    </source>
</evidence>
<reference evidence="1" key="1">
    <citation type="thesis" date="2020" institute="Technische Universitat Dresden" country="Dresden, Germany">
        <title>The Agarolytic System of Microbulbifer elongatus PORT2, Isolated from Batu Karas, Pangandaran West Java Indonesia.</title>
        <authorList>
            <person name="Anggraeni S.R."/>
        </authorList>
    </citation>
    <scope>NUCLEOTIDE SEQUENCE</scope>
    <source>
        <strain evidence="1">PORT2</strain>
    </source>
</reference>
<protein>
    <recommendedName>
        <fullName evidence="3">Secreted protein</fullName>
    </recommendedName>
</protein>
<evidence type="ECO:0000313" key="1">
    <source>
        <dbReference type="EMBL" id="MCQ3828339.1"/>
    </source>
</evidence>
<gene>
    <name evidence="1" type="ORF">HXX02_02665</name>
</gene>
<organism evidence="1 2">
    <name type="scientific">Microbulbifer elongatus</name>
    <dbReference type="NCBI Taxonomy" id="86173"/>
    <lineage>
        <taxon>Bacteria</taxon>
        <taxon>Pseudomonadati</taxon>
        <taxon>Pseudomonadota</taxon>
        <taxon>Gammaproteobacteria</taxon>
        <taxon>Cellvibrionales</taxon>
        <taxon>Microbulbiferaceae</taxon>
        <taxon>Microbulbifer</taxon>
    </lineage>
</organism>
<dbReference type="EMBL" id="JACASI010000011">
    <property type="protein sequence ID" value="MCQ3828339.1"/>
    <property type="molecule type" value="Genomic_DNA"/>
</dbReference>
<accession>A0ABT1NWS6</accession>
<comment type="caution">
    <text evidence="1">The sequence shown here is derived from an EMBL/GenBank/DDBJ whole genome shotgun (WGS) entry which is preliminary data.</text>
</comment>
<proteinExistence type="predicted"/>
<evidence type="ECO:0000313" key="2">
    <source>
        <dbReference type="Proteomes" id="UP001205566"/>
    </source>
</evidence>
<dbReference type="RefSeq" id="WP_255873189.1">
    <property type="nucleotide sequence ID" value="NZ_JACASI010000011.1"/>
</dbReference>
<sequence>MTAQVFSQTSGLAGSFIRVAGFTSILSAICLSESVLAQQSYTSNNSYPCSNGSEVVAPDRLGDKAIGICGLNSLSEASGDIQQIINSFTIRSCWAWWEGNQYTTAYCEEPRGFSVELYGDTNADGDFVLTGPAGSIPVDIRFRHEPDGSEYRFQANNQSQEFSGAANGAQIPVKIIVTPKSGTFPPGQYEGNFSFALYQCRGTWNGGDCRGADSNGKANLSPPLDFGVRLTSSARIQITGLEDMQLISTGEDIDASQRFCVYTSDGSEFRIKADSQYGSGTFALKSQTSTQTIEYDLRTWALIGPRRRARLDEGVFTRNTWHGHPQKACNAGADENMLLELRIPSDRLQLLDSTSYHDTLTLTVEAE</sequence>